<accession>A0A8T7M9Y8</accession>
<dbReference type="Gene3D" id="3.30.565.60">
    <property type="match status" value="1"/>
</dbReference>
<evidence type="ECO:0000313" key="5">
    <source>
        <dbReference type="EMBL" id="WJW68734.1"/>
    </source>
</evidence>
<dbReference type="Gene3D" id="1.10.10.10">
    <property type="entry name" value="Winged helix-like DNA-binding domain superfamily/Winged helix DNA-binding domain"/>
    <property type="match status" value="1"/>
</dbReference>
<dbReference type="PANTHER" id="PTHR30595">
    <property type="entry name" value="GLPR-RELATED TRANSCRIPTIONAL REPRESSOR"/>
    <property type="match status" value="1"/>
</dbReference>
<dbReference type="InterPro" id="IPR038461">
    <property type="entry name" value="Schlafen_AlbA_2_dom_sf"/>
</dbReference>
<dbReference type="InterPro" id="IPR036388">
    <property type="entry name" value="WH-like_DNA-bd_sf"/>
</dbReference>
<dbReference type="SUPFAM" id="SSF46785">
    <property type="entry name" value="Winged helix' DNA-binding domain"/>
    <property type="match status" value="1"/>
</dbReference>
<dbReference type="Pfam" id="PF08220">
    <property type="entry name" value="HTH_DeoR"/>
    <property type="match status" value="1"/>
</dbReference>
<dbReference type="Pfam" id="PF04326">
    <property type="entry name" value="SLFN_AlbA_2"/>
    <property type="match status" value="1"/>
</dbReference>
<dbReference type="InterPro" id="IPR038475">
    <property type="entry name" value="RecG_C_sf"/>
</dbReference>
<gene>
    <name evidence="4" type="ORF">HXX08_23335</name>
    <name evidence="5" type="ORF">OZ401_004351</name>
</gene>
<dbReference type="Proteomes" id="UP001431572">
    <property type="component" value="Chromosome 2"/>
</dbReference>
<evidence type="ECO:0000313" key="6">
    <source>
        <dbReference type="Proteomes" id="UP000521676"/>
    </source>
</evidence>
<reference evidence="4 6" key="1">
    <citation type="submission" date="2020-06" db="EMBL/GenBank/DDBJ databases">
        <title>Anoxygenic phototrophic Chloroflexota member uses a Type I reaction center.</title>
        <authorList>
            <person name="Tsuji J.M."/>
            <person name="Shaw N.A."/>
            <person name="Nagashima S."/>
            <person name="Venkiteswaran J."/>
            <person name="Schiff S.L."/>
            <person name="Hanada S."/>
            <person name="Tank M."/>
            <person name="Neufeld J.D."/>
        </authorList>
    </citation>
    <scope>NUCLEOTIDE SEQUENCE [LARGE SCALE GENOMIC DNA]</scope>
    <source>
        <strain evidence="4">L227-S17</strain>
    </source>
</reference>
<protein>
    <submittedName>
        <fullName evidence="4">DNA binding domain-containing protein</fullName>
    </submittedName>
    <submittedName>
        <fullName evidence="5">Helix-turn-helix domain-containing protein</fullName>
    </submittedName>
</protein>
<evidence type="ECO:0000313" key="4">
    <source>
        <dbReference type="EMBL" id="NWJ48803.1"/>
    </source>
</evidence>
<name>A0A8T7M9Y8_9CHLR</name>
<keyword evidence="7" id="KW-1185">Reference proteome</keyword>
<dbReference type="Gene3D" id="3.30.950.30">
    <property type="entry name" value="Schlafen, AAA domain"/>
    <property type="match status" value="1"/>
</dbReference>
<dbReference type="EMBL" id="CP128400">
    <property type="protein sequence ID" value="WJW68734.1"/>
    <property type="molecule type" value="Genomic_DNA"/>
</dbReference>
<dbReference type="InterPro" id="IPR036390">
    <property type="entry name" value="WH_DNA-bd_sf"/>
</dbReference>
<dbReference type="AlphaFoldDB" id="A0A8T7M9Y8"/>
<dbReference type="EMBL" id="JACATZ010000003">
    <property type="protein sequence ID" value="NWJ48803.1"/>
    <property type="molecule type" value="Genomic_DNA"/>
</dbReference>
<dbReference type="Proteomes" id="UP000521676">
    <property type="component" value="Unassembled WGS sequence"/>
</dbReference>
<dbReference type="GO" id="GO:0003700">
    <property type="term" value="F:DNA-binding transcription factor activity"/>
    <property type="evidence" value="ECO:0007669"/>
    <property type="project" value="InterPro"/>
</dbReference>
<dbReference type="SMART" id="SM00420">
    <property type="entry name" value="HTH_DEOR"/>
    <property type="match status" value="1"/>
</dbReference>
<keyword evidence="1" id="KW-0805">Transcription regulation</keyword>
<keyword evidence="2" id="KW-0804">Transcription</keyword>
<dbReference type="Pfam" id="PF13749">
    <property type="entry name" value="HATPase_c_4"/>
    <property type="match status" value="1"/>
</dbReference>
<dbReference type="InterPro" id="IPR007421">
    <property type="entry name" value="Schlafen_AlbA_2_dom"/>
</dbReference>
<feature type="domain" description="HTH deoR-type" evidence="3">
    <location>
        <begin position="416"/>
        <end position="467"/>
    </location>
</feature>
<evidence type="ECO:0000256" key="1">
    <source>
        <dbReference type="ARBA" id="ARBA00023015"/>
    </source>
</evidence>
<dbReference type="RefSeq" id="WP_341470641.1">
    <property type="nucleotide sequence ID" value="NZ_CP128400.1"/>
</dbReference>
<proteinExistence type="predicted"/>
<dbReference type="InterPro" id="IPR001034">
    <property type="entry name" value="DeoR_HTH"/>
</dbReference>
<evidence type="ECO:0000313" key="7">
    <source>
        <dbReference type="Proteomes" id="UP001431572"/>
    </source>
</evidence>
<evidence type="ECO:0000256" key="2">
    <source>
        <dbReference type="ARBA" id="ARBA00023163"/>
    </source>
</evidence>
<evidence type="ECO:0000259" key="3">
    <source>
        <dbReference type="SMART" id="SM00420"/>
    </source>
</evidence>
<dbReference type="PANTHER" id="PTHR30595:SF6">
    <property type="entry name" value="SCHLAFEN ALBA-2 DOMAIN-CONTAINING PROTEIN"/>
    <property type="match status" value="1"/>
</dbReference>
<sequence>MDIAEFEELLAGGENDTVEFKLDAPRYPDIANRLCGFANGAGGYLILGVEDKSWRVVGVKNPSEAKDLLLQAGRYCKPALPIEPETLDYHGKKVLIVSVPPNDGRLYQSGGQFLVRRGTHTIPMEAEEIERFFHRRGSLSWELRPVPFATLDDLDPEQVREYAELRQSGRRQNDDLPRLLLKTGAAAEDGAVIRPTNAGLLLFGRDPHEFLMQAETVCVLFGDSLGARRFLDRRIFHGTIRDQIEQAEAFLQRHMIMAGRIEGFSRIDEPEYPIGALREAVVNALVHRDYSLSGEAVRIFFYLDRVEVHSPGLLVPGIRLDELQHGASASRPRNPTLANILRELPGGYMERLGTGISFMINQMRAAGHPEPAFDERGEFVVTFRKANASRQSAPPPPIAPEAVKMTAQNLTAQSLRQACALEYIQQQGAITNREYRELTGVSESTAMRDLEALVEQGTLRASGYRRSRKYLR</sequence>
<reference evidence="5" key="2">
    <citation type="journal article" date="2024" name="Nature">
        <title>Anoxygenic phototroph of the Chloroflexota uses a type I reaction centre.</title>
        <authorList>
            <person name="Tsuji J.M."/>
            <person name="Shaw N.A."/>
            <person name="Nagashima S."/>
            <person name="Venkiteswaran J.J."/>
            <person name="Schiff S.L."/>
            <person name="Watanabe T."/>
            <person name="Fukui M."/>
            <person name="Hanada S."/>
            <person name="Tank M."/>
            <person name="Neufeld J.D."/>
        </authorList>
    </citation>
    <scope>NUCLEOTIDE SEQUENCE</scope>
    <source>
        <strain evidence="5">L227-S17</strain>
    </source>
</reference>
<organism evidence="4 6">
    <name type="scientific">Candidatus Chlorohelix allophototropha</name>
    <dbReference type="NCBI Taxonomy" id="3003348"/>
    <lineage>
        <taxon>Bacteria</taxon>
        <taxon>Bacillati</taxon>
        <taxon>Chloroflexota</taxon>
        <taxon>Chloroflexia</taxon>
        <taxon>Candidatus Chloroheliales</taxon>
        <taxon>Candidatus Chloroheliaceae</taxon>
        <taxon>Candidatus Chlorohelix</taxon>
    </lineage>
</organism>